<dbReference type="Proteomes" id="UP000805193">
    <property type="component" value="Unassembled WGS sequence"/>
</dbReference>
<comment type="caution">
    <text evidence="1">The sequence shown here is derived from an EMBL/GenBank/DDBJ whole genome shotgun (WGS) entry which is preliminary data.</text>
</comment>
<name>A0AC60PKK2_IXOPE</name>
<sequence>MSTFQRGPQVLAFLVCLGGGVLFATTFLHLIPEVREGFEKLNTDFPVAEGVICLGFLAVYALEELIHAWLGDDHSVAGHGLAHSPALVESRHERENASQGDLQERQGNNEITQEPERETCATTTDDEAPLQEVTTAGILIVAALSFHSLFEGLSLGLQDSERATWIMFLAISFHKYVLAFVVGFDLSASRVRPRNVVIQMLVFSLMSPLGSIVGAITRNNLEDTIVVVVLNGIASGTLIYITFFEVLQRQKNDKLSGLWRLLAVIVGFTLMLTLILVLPHD</sequence>
<organism evidence="1 2">
    <name type="scientific">Ixodes persulcatus</name>
    <name type="common">Taiga tick</name>
    <dbReference type="NCBI Taxonomy" id="34615"/>
    <lineage>
        <taxon>Eukaryota</taxon>
        <taxon>Metazoa</taxon>
        <taxon>Ecdysozoa</taxon>
        <taxon>Arthropoda</taxon>
        <taxon>Chelicerata</taxon>
        <taxon>Arachnida</taxon>
        <taxon>Acari</taxon>
        <taxon>Parasitiformes</taxon>
        <taxon>Ixodida</taxon>
        <taxon>Ixodoidea</taxon>
        <taxon>Ixodidae</taxon>
        <taxon>Ixodinae</taxon>
        <taxon>Ixodes</taxon>
    </lineage>
</organism>
<reference evidence="1 2" key="1">
    <citation type="journal article" date="2020" name="Cell">
        <title>Large-Scale Comparative Analyses of Tick Genomes Elucidate Their Genetic Diversity and Vector Capacities.</title>
        <authorList>
            <consortium name="Tick Genome and Microbiome Consortium (TIGMIC)"/>
            <person name="Jia N."/>
            <person name="Wang J."/>
            <person name="Shi W."/>
            <person name="Du L."/>
            <person name="Sun Y."/>
            <person name="Zhan W."/>
            <person name="Jiang J.F."/>
            <person name="Wang Q."/>
            <person name="Zhang B."/>
            <person name="Ji P."/>
            <person name="Bell-Sakyi L."/>
            <person name="Cui X.M."/>
            <person name="Yuan T.T."/>
            <person name="Jiang B.G."/>
            <person name="Yang W.F."/>
            <person name="Lam T.T."/>
            <person name="Chang Q.C."/>
            <person name="Ding S.J."/>
            <person name="Wang X.J."/>
            <person name="Zhu J.G."/>
            <person name="Ruan X.D."/>
            <person name="Zhao L."/>
            <person name="Wei J.T."/>
            <person name="Ye R.Z."/>
            <person name="Que T.C."/>
            <person name="Du C.H."/>
            <person name="Zhou Y.H."/>
            <person name="Cheng J.X."/>
            <person name="Dai P.F."/>
            <person name="Guo W.B."/>
            <person name="Han X.H."/>
            <person name="Huang E.J."/>
            <person name="Li L.F."/>
            <person name="Wei W."/>
            <person name="Gao Y.C."/>
            <person name="Liu J.Z."/>
            <person name="Shao H.Z."/>
            <person name="Wang X."/>
            <person name="Wang C.C."/>
            <person name="Yang T.C."/>
            <person name="Huo Q.B."/>
            <person name="Li W."/>
            <person name="Chen H.Y."/>
            <person name="Chen S.E."/>
            <person name="Zhou L.G."/>
            <person name="Ni X.B."/>
            <person name="Tian J.H."/>
            <person name="Sheng Y."/>
            <person name="Liu T."/>
            <person name="Pan Y.S."/>
            <person name="Xia L.Y."/>
            <person name="Li J."/>
            <person name="Zhao F."/>
            <person name="Cao W.C."/>
        </authorList>
    </citation>
    <scope>NUCLEOTIDE SEQUENCE [LARGE SCALE GENOMIC DNA]</scope>
    <source>
        <strain evidence="1">Iper-2018</strain>
    </source>
</reference>
<protein>
    <submittedName>
        <fullName evidence="1">Uncharacterized protein</fullName>
    </submittedName>
</protein>
<proteinExistence type="predicted"/>
<keyword evidence="2" id="KW-1185">Reference proteome</keyword>
<evidence type="ECO:0000313" key="1">
    <source>
        <dbReference type="EMBL" id="KAG0421433.1"/>
    </source>
</evidence>
<accession>A0AC60PKK2</accession>
<dbReference type="EMBL" id="JABSTQ010010369">
    <property type="protein sequence ID" value="KAG0421433.1"/>
    <property type="molecule type" value="Genomic_DNA"/>
</dbReference>
<evidence type="ECO:0000313" key="2">
    <source>
        <dbReference type="Proteomes" id="UP000805193"/>
    </source>
</evidence>
<gene>
    <name evidence="1" type="ORF">HPB47_002693</name>
</gene>